<evidence type="ECO:0000259" key="14">
    <source>
        <dbReference type="PROSITE" id="PS50109"/>
    </source>
</evidence>
<dbReference type="PROSITE" id="PS50109">
    <property type="entry name" value="HIS_KIN"/>
    <property type="match status" value="1"/>
</dbReference>
<dbReference type="InterPro" id="IPR000700">
    <property type="entry name" value="PAS-assoc_C"/>
</dbReference>
<evidence type="ECO:0000256" key="2">
    <source>
        <dbReference type="ARBA" id="ARBA00006402"/>
    </source>
</evidence>
<dbReference type="Gene3D" id="3.40.50.2300">
    <property type="match status" value="1"/>
</dbReference>
<feature type="domain" description="PAS" evidence="16">
    <location>
        <begin position="509"/>
        <end position="579"/>
    </location>
</feature>
<dbReference type="PRINTS" id="PR00344">
    <property type="entry name" value="BCTRLSENSOR"/>
</dbReference>
<evidence type="ECO:0000256" key="4">
    <source>
        <dbReference type="ARBA" id="ARBA00022553"/>
    </source>
</evidence>
<keyword evidence="19" id="KW-1185">Reference proteome</keyword>
<gene>
    <name evidence="18" type="primary">kinA</name>
    <name evidence="18" type="ORF">PTI45_04338</name>
</gene>
<keyword evidence="4 13" id="KW-0597">Phosphoprotein</keyword>
<dbReference type="EC" id="2.7.13.3" evidence="3"/>
<dbReference type="GO" id="GO:0009927">
    <property type="term" value="F:histidine phosphotransfer kinase activity"/>
    <property type="evidence" value="ECO:0007669"/>
    <property type="project" value="TreeGrafter"/>
</dbReference>
<dbReference type="GO" id="GO:0000155">
    <property type="term" value="F:phosphorelay sensor kinase activity"/>
    <property type="evidence" value="ECO:0007669"/>
    <property type="project" value="InterPro"/>
</dbReference>
<dbReference type="SUPFAM" id="SSF47384">
    <property type="entry name" value="Homodimeric domain of signal transducing histidine kinase"/>
    <property type="match status" value="1"/>
</dbReference>
<evidence type="ECO:0000256" key="7">
    <source>
        <dbReference type="ARBA" id="ARBA00022777"/>
    </source>
</evidence>
<organism evidence="18 19">
    <name type="scientific">Paenibacillus nuruki</name>
    <dbReference type="NCBI Taxonomy" id="1886670"/>
    <lineage>
        <taxon>Bacteria</taxon>
        <taxon>Bacillati</taxon>
        <taxon>Bacillota</taxon>
        <taxon>Bacilli</taxon>
        <taxon>Bacillales</taxon>
        <taxon>Paenibacillaceae</taxon>
        <taxon>Paenibacillus</taxon>
    </lineage>
</organism>
<dbReference type="FunFam" id="1.10.287.130:FF:000002">
    <property type="entry name" value="Two-component osmosensing histidine kinase"/>
    <property type="match status" value="1"/>
</dbReference>
<feature type="domain" description="PAC" evidence="17">
    <location>
        <begin position="329"/>
        <end position="381"/>
    </location>
</feature>
<keyword evidence="7 18" id="KW-0418">Kinase</keyword>
<dbReference type="CDD" id="cd00082">
    <property type="entry name" value="HisKA"/>
    <property type="match status" value="1"/>
</dbReference>
<dbReference type="SMART" id="SM00086">
    <property type="entry name" value="PAC"/>
    <property type="match status" value="6"/>
</dbReference>
<dbReference type="Gene3D" id="3.30.565.10">
    <property type="entry name" value="Histidine kinase-like ATPase, C-terminal domain"/>
    <property type="match status" value="1"/>
</dbReference>
<dbReference type="PROSITE" id="PS50110">
    <property type="entry name" value="RESPONSE_REGULATORY"/>
    <property type="match status" value="1"/>
</dbReference>
<dbReference type="CDD" id="cd00130">
    <property type="entry name" value="PAS"/>
    <property type="match status" value="6"/>
</dbReference>
<evidence type="ECO:0000313" key="18">
    <source>
        <dbReference type="EMBL" id="ODP26498.1"/>
    </source>
</evidence>
<accession>A0A1E3KY80</accession>
<evidence type="ECO:0000256" key="1">
    <source>
        <dbReference type="ARBA" id="ARBA00000085"/>
    </source>
</evidence>
<evidence type="ECO:0000256" key="8">
    <source>
        <dbReference type="ARBA" id="ARBA00022840"/>
    </source>
</evidence>
<dbReference type="NCBIfam" id="TIGR00229">
    <property type="entry name" value="sensory_box"/>
    <property type="match status" value="6"/>
</dbReference>
<evidence type="ECO:0000256" key="5">
    <source>
        <dbReference type="ARBA" id="ARBA00022679"/>
    </source>
</evidence>
<feature type="domain" description="PAC" evidence="17">
    <location>
        <begin position="581"/>
        <end position="632"/>
    </location>
</feature>
<dbReference type="InterPro" id="IPR005467">
    <property type="entry name" value="His_kinase_dom"/>
</dbReference>
<dbReference type="Pfam" id="PF00512">
    <property type="entry name" value="HisKA"/>
    <property type="match status" value="1"/>
</dbReference>
<evidence type="ECO:0000259" key="17">
    <source>
        <dbReference type="PROSITE" id="PS50113"/>
    </source>
</evidence>
<feature type="domain" description="PAC" evidence="17">
    <location>
        <begin position="456"/>
        <end position="508"/>
    </location>
</feature>
<dbReference type="GO" id="GO:0005524">
    <property type="term" value="F:ATP binding"/>
    <property type="evidence" value="ECO:0007669"/>
    <property type="project" value="UniProtKB-KW"/>
</dbReference>
<dbReference type="Proteomes" id="UP000094578">
    <property type="component" value="Unassembled WGS sequence"/>
</dbReference>
<dbReference type="CDD" id="cd16922">
    <property type="entry name" value="HATPase_EvgS-ArcB-TorS-like"/>
    <property type="match status" value="1"/>
</dbReference>
<dbReference type="EMBL" id="MDER01000086">
    <property type="protein sequence ID" value="ODP26498.1"/>
    <property type="molecule type" value="Genomic_DNA"/>
</dbReference>
<evidence type="ECO:0000256" key="11">
    <source>
        <dbReference type="ARBA" id="ARBA00068150"/>
    </source>
</evidence>
<keyword evidence="9" id="KW-0902">Two-component regulatory system</keyword>
<feature type="domain" description="PAC" evidence="17">
    <location>
        <begin position="712"/>
        <end position="763"/>
    </location>
</feature>
<comment type="similarity">
    <text evidence="2">In the N-terminal section; belongs to the phytochrome family.</text>
</comment>
<dbReference type="Gene3D" id="3.30.450.20">
    <property type="entry name" value="PAS domain"/>
    <property type="match status" value="6"/>
</dbReference>
<dbReference type="GO" id="GO:0005886">
    <property type="term" value="C:plasma membrane"/>
    <property type="evidence" value="ECO:0007669"/>
    <property type="project" value="TreeGrafter"/>
</dbReference>
<dbReference type="Gene3D" id="1.10.287.130">
    <property type="match status" value="1"/>
</dbReference>
<dbReference type="RefSeq" id="WP_245703528.1">
    <property type="nucleotide sequence ID" value="NZ_MDER01000086.1"/>
</dbReference>
<dbReference type="PANTHER" id="PTHR43047:SF72">
    <property type="entry name" value="OSMOSENSING HISTIDINE PROTEIN KINASE SLN1"/>
    <property type="match status" value="1"/>
</dbReference>
<evidence type="ECO:0000259" key="15">
    <source>
        <dbReference type="PROSITE" id="PS50110"/>
    </source>
</evidence>
<keyword evidence="6" id="KW-0547">Nucleotide-binding</keyword>
<dbReference type="SMART" id="SM00387">
    <property type="entry name" value="HATPase_c"/>
    <property type="match status" value="1"/>
</dbReference>
<proteinExistence type="inferred from homology"/>
<feature type="domain" description="PAC" evidence="17">
    <location>
        <begin position="85"/>
        <end position="137"/>
    </location>
</feature>
<dbReference type="STRING" id="1886670.PTI45_04338"/>
<name>A0A1E3KY80_9BACL</name>
<protein>
    <recommendedName>
        <fullName evidence="12">Circadian input-output histidine kinase CikA</fullName>
        <ecNumber evidence="3">2.7.13.3</ecNumber>
    </recommendedName>
    <alternativeName>
        <fullName evidence="11">Sensory/regulatory protein RpfC</fullName>
    </alternativeName>
</protein>
<dbReference type="InterPro" id="IPR003661">
    <property type="entry name" value="HisK_dim/P_dom"/>
</dbReference>
<dbReference type="InterPro" id="IPR011006">
    <property type="entry name" value="CheY-like_superfamily"/>
</dbReference>
<dbReference type="FunFam" id="3.30.565.10:FF:000010">
    <property type="entry name" value="Sensor histidine kinase RcsC"/>
    <property type="match status" value="1"/>
</dbReference>
<evidence type="ECO:0000256" key="10">
    <source>
        <dbReference type="ARBA" id="ARBA00064003"/>
    </source>
</evidence>
<dbReference type="InterPro" id="IPR036890">
    <property type="entry name" value="HATPase_C_sf"/>
</dbReference>
<feature type="domain" description="PAC" evidence="17">
    <location>
        <begin position="208"/>
        <end position="260"/>
    </location>
</feature>
<evidence type="ECO:0000313" key="19">
    <source>
        <dbReference type="Proteomes" id="UP000094578"/>
    </source>
</evidence>
<evidence type="ECO:0000259" key="16">
    <source>
        <dbReference type="PROSITE" id="PS50112"/>
    </source>
</evidence>
<dbReference type="SMART" id="SM00091">
    <property type="entry name" value="PAS"/>
    <property type="match status" value="6"/>
</dbReference>
<dbReference type="SMART" id="SM00388">
    <property type="entry name" value="HisKA"/>
    <property type="match status" value="1"/>
</dbReference>
<feature type="domain" description="PAS" evidence="16">
    <location>
        <begin position="382"/>
        <end position="453"/>
    </location>
</feature>
<comment type="caution">
    <text evidence="18">The sequence shown here is derived from an EMBL/GenBank/DDBJ whole genome shotgun (WGS) entry which is preliminary data.</text>
</comment>
<dbReference type="SUPFAM" id="SSF55874">
    <property type="entry name" value="ATPase domain of HSP90 chaperone/DNA topoisomerase II/histidine kinase"/>
    <property type="match status" value="1"/>
</dbReference>
<evidence type="ECO:0000256" key="6">
    <source>
        <dbReference type="ARBA" id="ARBA00022741"/>
    </source>
</evidence>
<dbReference type="PROSITE" id="PS50112">
    <property type="entry name" value="PAS"/>
    <property type="match status" value="4"/>
</dbReference>
<dbReference type="Pfam" id="PF08448">
    <property type="entry name" value="PAS_4"/>
    <property type="match status" value="1"/>
</dbReference>
<feature type="domain" description="PAS" evidence="16">
    <location>
        <begin position="138"/>
        <end position="208"/>
    </location>
</feature>
<comment type="subunit">
    <text evidence="10">At low DSF concentrations, interacts with RpfF.</text>
</comment>
<evidence type="ECO:0000256" key="9">
    <source>
        <dbReference type="ARBA" id="ARBA00023012"/>
    </source>
</evidence>
<dbReference type="SMART" id="SM00448">
    <property type="entry name" value="REC"/>
    <property type="match status" value="1"/>
</dbReference>
<dbReference type="InterPro" id="IPR004358">
    <property type="entry name" value="Sig_transdc_His_kin-like_C"/>
</dbReference>
<dbReference type="CDD" id="cd17546">
    <property type="entry name" value="REC_hyHK_CKI1_RcsC-like"/>
    <property type="match status" value="1"/>
</dbReference>
<evidence type="ECO:0000256" key="3">
    <source>
        <dbReference type="ARBA" id="ARBA00012438"/>
    </source>
</evidence>
<feature type="domain" description="Response regulatory" evidence="15">
    <location>
        <begin position="1031"/>
        <end position="1148"/>
    </location>
</feature>
<dbReference type="SUPFAM" id="SSF52172">
    <property type="entry name" value="CheY-like"/>
    <property type="match status" value="1"/>
</dbReference>
<evidence type="ECO:0000256" key="12">
    <source>
        <dbReference type="ARBA" id="ARBA00074306"/>
    </source>
</evidence>
<dbReference type="InterPro" id="IPR001789">
    <property type="entry name" value="Sig_transdc_resp-reg_receiver"/>
</dbReference>
<dbReference type="Pfam" id="PF00072">
    <property type="entry name" value="Response_reg"/>
    <property type="match status" value="1"/>
</dbReference>
<sequence length="1155" mass="132579">MINHSEQNQIIYEHIYRMSPFGIAVISPSDGAWLQVNPAFCNMLGYSEEEMCRMREENITRLEDQFQAGYQSIYTQMKESSSELYHTEHRYLHYKGHLIWTSVDVSLIRDVDQQPLYYIAQFQDITSQKEHEMIIAENEDLYNLITENARDLISYSTPEGILRYVSDSFYTVLGYHPEEMIGQDRMQYYHPDDALQMKNSGNTYLEWGTMTRRLKHKKGHYLWFEILFQVVRNEQGEIEKVLGVGRDVHERKKNEDRLAEAQRIAHIGAWDWDIINKSFSFAEETRRLFGYVFKSEEPYSEDVLKMIHPEDLSDFRKAIRYTLLTGEGGEHVYRIVLADGTMKYLQSHWSAALDDQGQPIHLIGMTQDITERTRMEERLKDSERNYRLISEQSLDFISRNSVEDTTYLYCSPACYSILGYQPEELEGTPAIHYIHPDDVDNVKEYMTLNLQGEQPQPITYRQRHKSGSYVWMELSGRYVYDDQGHIQEMVSIARDINERKQAALLIEESEQRYKSLFQYNPAGVFSFDVNGRYTTVNSNMEKLLERTEAELIGMPFEPLVAPEDIYDTAEHFELALKGKPQTYESQIILKNGDRRAISLVNVPIVVDKQIVGVYGIATDITEMRRYIEQIEKLSNEYTLILNSVSEGIFGLDNEGVATFINPAATRMLGYHARELIGKHLLDMFQLAHPDGGPYVAKENPIYVALLEGCFHEEQEAIFWRKDGSSFLVSYRITPIWDRGKRKGAVIVFNDITNEKQIIRAKELAERADRAKSEFLAIMSHEIRTPMNGIIGMAGLLADTPLDEEQLSYTEIIKDSSDALLHILNEILDFSKIEAGKMVLDHEPIDLIVLVDSVLDLFTSRAAEKDIQLTYHVDHRVPSSVVGDASRLRQVLVNLISNAIKFTDQGSVRLSISLLDIRPTGESILEFEIKDTGIGISSDKQDKLFQSFSQLHPAINRKYGGTGLGLAICKKLIELMGGSIDVDSEEGQGATFCFVVPFQPFEESMDRAIQIGASSHYKDHYLTPEFKYGPLRILLAEDHPVNQRLMVEILKKIGYQADVANNGREALSAAIAHPYDIIFMDIQMPEMDGIEATRNIRARLTEQEQPVIIAVTAFARMEDRQMCLDAGMQDFISKPLRFPEIDRALQQYAKYIQSSE</sequence>
<comment type="catalytic activity">
    <reaction evidence="1">
        <text>ATP + protein L-histidine = ADP + protein N-phospho-L-histidine.</text>
        <dbReference type="EC" id="2.7.13.3"/>
    </reaction>
</comment>
<dbReference type="InterPro" id="IPR001610">
    <property type="entry name" value="PAC"/>
</dbReference>
<dbReference type="InterPro" id="IPR000014">
    <property type="entry name" value="PAS"/>
</dbReference>
<feature type="modified residue" description="4-aspartylphosphate" evidence="13">
    <location>
        <position position="1080"/>
    </location>
</feature>
<dbReference type="Pfam" id="PF13426">
    <property type="entry name" value="PAS_9"/>
    <property type="match status" value="2"/>
</dbReference>
<keyword evidence="5 18" id="KW-0808">Transferase</keyword>
<reference evidence="18 19" key="1">
    <citation type="submission" date="2016-08" db="EMBL/GenBank/DDBJ databases">
        <title>Genome sequencing of Paenibacillus sp. TI45-13ar, isolated from Korean traditional nuruk.</title>
        <authorList>
            <person name="Kim S.-J."/>
        </authorList>
    </citation>
    <scope>NUCLEOTIDE SEQUENCE [LARGE SCALE GENOMIC DNA]</scope>
    <source>
        <strain evidence="18 19">TI45-13ar</strain>
    </source>
</reference>
<dbReference type="SUPFAM" id="SSF55785">
    <property type="entry name" value="PYP-like sensor domain (PAS domain)"/>
    <property type="match status" value="6"/>
</dbReference>
<dbReference type="InterPro" id="IPR013656">
    <property type="entry name" value="PAS_4"/>
</dbReference>
<feature type="domain" description="Histidine kinase" evidence="14">
    <location>
        <begin position="777"/>
        <end position="999"/>
    </location>
</feature>
<dbReference type="Pfam" id="PF02518">
    <property type="entry name" value="HATPase_c"/>
    <property type="match status" value="1"/>
</dbReference>
<dbReference type="Pfam" id="PF08447">
    <property type="entry name" value="PAS_3"/>
    <property type="match status" value="3"/>
</dbReference>
<dbReference type="PATRIC" id="fig|1886670.3.peg.4369"/>
<dbReference type="AlphaFoldDB" id="A0A1E3KY80"/>
<keyword evidence="8" id="KW-0067">ATP-binding</keyword>
<feature type="domain" description="PAS" evidence="16">
    <location>
        <begin position="633"/>
        <end position="708"/>
    </location>
</feature>
<dbReference type="InterPro" id="IPR036097">
    <property type="entry name" value="HisK_dim/P_sf"/>
</dbReference>
<dbReference type="InterPro" id="IPR013655">
    <property type="entry name" value="PAS_fold_3"/>
</dbReference>
<dbReference type="Gene3D" id="2.10.70.100">
    <property type="match status" value="1"/>
</dbReference>
<dbReference type="PANTHER" id="PTHR43047">
    <property type="entry name" value="TWO-COMPONENT HISTIDINE PROTEIN KINASE"/>
    <property type="match status" value="1"/>
</dbReference>
<dbReference type="InterPro" id="IPR003594">
    <property type="entry name" value="HATPase_dom"/>
</dbReference>
<evidence type="ECO:0000256" key="13">
    <source>
        <dbReference type="PROSITE-ProRule" id="PRU00169"/>
    </source>
</evidence>
<dbReference type="PROSITE" id="PS50113">
    <property type="entry name" value="PAC"/>
    <property type="match status" value="6"/>
</dbReference>
<dbReference type="InterPro" id="IPR035965">
    <property type="entry name" value="PAS-like_dom_sf"/>
</dbReference>